<comment type="function">
    <text evidence="13">Plays a critical role in the incorporation of lipoproteins in the outer membrane after they are released by the LolA protein.</text>
</comment>
<evidence type="ECO:0000256" key="6">
    <source>
        <dbReference type="ARBA" id="ARBA00022729"/>
    </source>
</evidence>
<dbReference type="InterPro" id="IPR004565">
    <property type="entry name" value="OM_lipoprot_LolB"/>
</dbReference>
<feature type="signal peptide" evidence="14">
    <location>
        <begin position="1"/>
        <end position="21"/>
    </location>
</feature>
<keyword evidence="6 13" id="KW-0732">Signal</keyword>
<dbReference type="GO" id="GO:0015031">
    <property type="term" value="P:protein transport"/>
    <property type="evidence" value="ECO:0007669"/>
    <property type="project" value="UniProtKB-KW"/>
</dbReference>
<dbReference type="Pfam" id="PF03550">
    <property type="entry name" value="LolB"/>
    <property type="match status" value="1"/>
</dbReference>
<evidence type="ECO:0000256" key="4">
    <source>
        <dbReference type="ARBA" id="ARBA00016202"/>
    </source>
</evidence>
<evidence type="ECO:0000256" key="5">
    <source>
        <dbReference type="ARBA" id="ARBA00022448"/>
    </source>
</evidence>
<proteinExistence type="inferred from homology"/>
<comment type="caution">
    <text evidence="15">The sequence shown here is derived from an EMBL/GenBank/DDBJ whole genome shotgun (WGS) entry which is preliminary data.</text>
</comment>
<dbReference type="NCBIfam" id="TIGR00548">
    <property type="entry name" value="lolB"/>
    <property type="match status" value="1"/>
</dbReference>
<sequence>MNNMKTFKFLTALFATAILTACTLDMERPTNVQYIDKTDVIWQQHLQKIQKIQSYQAKGQIGYISPTERFSSRFEWQYQNPKSYTLKLYSLISKSTLWIQMHQSGMTISDNNGNQQSAANAKQLLQEIIGMDVPLEHLAYWLKGQPAMNADYQVGTNHLLGAFTYHVDGSQWTADYLTYHSNNSMPENILLKNDSTKQTLKIRVDEWIY</sequence>
<evidence type="ECO:0000256" key="8">
    <source>
        <dbReference type="ARBA" id="ARBA00023136"/>
    </source>
</evidence>
<evidence type="ECO:0000313" key="15">
    <source>
        <dbReference type="EMBL" id="KIS35716.1"/>
    </source>
</evidence>
<evidence type="ECO:0000256" key="3">
    <source>
        <dbReference type="ARBA" id="ARBA00011245"/>
    </source>
</evidence>
<evidence type="ECO:0000256" key="13">
    <source>
        <dbReference type="HAMAP-Rule" id="MF_00233"/>
    </source>
</evidence>
<dbReference type="SUPFAM" id="SSF89392">
    <property type="entry name" value="Prokaryotic lipoproteins and lipoprotein localization factors"/>
    <property type="match status" value="1"/>
</dbReference>
<dbReference type="GO" id="GO:0044874">
    <property type="term" value="P:lipoprotein localization to outer membrane"/>
    <property type="evidence" value="ECO:0007669"/>
    <property type="project" value="UniProtKB-UniRule"/>
</dbReference>
<evidence type="ECO:0000256" key="12">
    <source>
        <dbReference type="ARBA" id="ARBA00023288"/>
    </source>
</evidence>
<evidence type="ECO:0000256" key="1">
    <source>
        <dbReference type="ARBA" id="ARBA00004459"/>
    </source>
</evidence>
<evidence type="ECO:0000256" key="7">
    <source>
        <dbReference type="ARBA" id="ARBA00022927"/>
    </source>
</evidence>
<evidence type="ECO:0000256" key="9">
    <source>
        <dbReference type="ARBA" id="ARBA00023139"/>
    </source>
</evidence>
<comment type="similarity">
    <text evidence="2 13">Belongs to the LolB family.</text>
</comment>
<keyword evidence="5 13" id="KW-0813">Transport</keyword>
<keyword evidence="9 13" id="KW-0564">Palmitate</keyword>
<protein>
    <recommendedName>
        <fullName evidence="4 13">Outer-membrane lipoprotein LolB</fullName>
    </recommendedName>
</protein>
<dbReference type="Proteomes" id="UP000050700">
    <property type="component" value="Unassembled WGS sequence"/>
</dbReference>
<dbReference type="AlphaFoldDB" id="A0A158SXX2"/>
<dbReference type="Gene3D" id="2.50.20.10">
    <property type="entry name" value="Lipoprotein localisation LolA/LolB/LppX"/>
    <property type="match status" value="1"/>
</dbReference>
<comment type="subcellular location">
    <subcellularLocation>
        <location evidence="1 13">Cell outer membrane</location>
        <topology evidence="1 13">Lipid-anchor</topology>
    </subcellularLocation>
</comment>
<reference evidence="15 16" key="1">
    <citation type="submission" date="2014-05" db="EMBL/GenBank/DDBJ databases">
        <title>Methylome analysis of the phasevarions of Haemophilus influenzae.</title>
        <authorList>
            <person name="Atack J.M."/>
            <person name="Fox K.L."/>
            <person name="Power P.M."/>
            <person name="Clark T."/>
            <person name="Jurcisek J."/>
            <person name="Korlach J."/>
            <person name="Bakaletz L.O."/>
            <person name="Jennings M.P."/>
        </authorList>
    </citation>
    <scope>NUCLEOTIDE SEQUENCE [LARGE SCALE GENOMIC DNA]</scope>
    <source>
        <strain evidence="15 16">1209</strain>
    </source>
</reference>
<gene>
    <name evidence="13 15" type="primary">lolB</name>
    <name evidence="15" type="ORF">NTHI1209_01324</name>
</gene>
<organism evidence="15 16">
    <name type="scientific">Haemophilus influenzae</name>
    <dbReference type="NCBI Taxonomy" id="727"/>
    <lineage>
        <taxon>Bacteria</taxon>
        <taxon>Pseudomonadati</taxon>
        <taxon>Pseudomonadota</taxon>
        <taxon>Gammaproteobacteria</taxon>
        <taxon>Pasteurellales</taxon>
        <taxon>Pasteurellaceae</taxon>
        <taxon>Haemophilus</taxon>
    </lineage>
</organism>
<evidence type="ECO:0000256" key="14">
    <source>
        <dbReference type="SAM" id="SignalP"/>
    </source>
</evidence>
<dbReference type="GO" id="GO:0009279">
    <property type="term" value="C:cell outer membrane"/>
    <property type="evidence" value="ECO:0007669"/>
    <property type="project" value="UniProtKB-SubCell"/>
</dbReference>
<evidence type="ECO:0000256" key="10">
    <source>
        <dbReference type="ARBA" id="ARBA00023186"/>
    </source>
</evidence>
<name>A0A158SXX2_HAEIF</name>
<feature type="chain" id="PRO_5008867616" description="Outer-membrane lipoprotein LolB" evidence="14">
    <location>
        <begin position="22"/>
        <end position="209"/>
    </location>
</feature>
<keyword evidence="10 13" id="KW-0143">Chaperone</keyword>
<dbReference type="EMBL" id="JMQP01000002">
    <property type="protein sequence ID" value="KIS35716.1"/>
    <property type="molecule type" value="Genomic_DNA"/>
</dbReference>
<dbReference type="CDD" id="cd16326">
    <property type="entry name" value="LolB"/>
    <property type="match status" value="1"/>
</dbReference>
<dbReference type="InterPro" id="IPR029046">
    <property type="entry name" value="LolA/LolB/LppX"/>
</dbReference>
<keyword evidence="12 13" id="KW-0449">Lipoprotein</keyword>
<keyword evidence="11 13" id="KW-0998">Cell outer membrane</keyword>
<dbReference type="PROSITE" id="PS51257">
    <property type="entry name" value="PROKAR_LIPOPROTEIN"/>
    <property type="match status" value="1"/>
</dbReference>
<accession>A0A158SXX2</accession>
<dbReference type="PATRIC" id="fig|727.582.peg.1216"/>
<evidence type="ECO:0000256" key="2">
    <source>
        <dbReference type="ARBA" id="ARBA00009696"/>
    </source>
</evidence>
<evidence type="ECO:0000256" key="11">
    <source>
        <dbReference type="ARBA" id="ARBA00023237"/>
    </source>
</evidence>
<comment type="subunit">
    <text evidence="3 13">Monomer.</text>
</comment>
<keyword evidence="8 13" id="KW-0472">Membrane</keyword>
<evidence type="ECO:0000313" key="16">
    <source>
        <dbReference type="Proteomes" id="UP000050700"/>
    </source>
</evidence>
<dbReference type="HAMAP" id="MF_00233">
    <property type="entry name" value="LolB"/>
    <property type="match status" value="1"/>
</dbReference>
<keyword evidence="7 13" id="KW-0653">Protein transport</keyword>